<evidence type="ECO:0000256" key="4">
    <source>
        <dbReference type="ARBA" id="ARBA00012930"/>
    </source>
</evidence>
<dbReference type="Gene3D" id="3.50.30.50">
    <property type="entry name" value="Putative cyclase"/>
    <property type="match status" value="1"/>
</dbReference>
<comment type="catalytic activity">
    <reaction evidence="10">
        <text>N-formyl-L-kynurenine + H2O = L-kynurenine + formate + H(+)</text>
        <dbReference type="Rhea" id="RHEA:13009"/>
        <dbReference type="ChEBI" id="CHEBI:15377"/>
        <dbReference type="ChEBI" id="CHEBI:15378"/>
        <dbReference type="ChEBI" id="CHEBI:15740"/>
        <dbReference type="ChEBI" id="CHEBI:57959"/>
        <dbReference type="ChEBI" id="CHEBI:58629"/>
        <dbReference type="EC" id="3.5.1.9"/>
    </reaction>
</comment>
<sequence length="201" mass="22735">MVLWPGSPRFYIQWVKRLEDGQHCNASVLHCDMHAGTHIDAPLHYLANGKDIAECKLNHLCGSVYVAECKGKRLIGPEELKESNIPKSCHRLLLRTDNSKDLLANQNLFDQNFCALSEEGAIWITERNILLVGIDYLSIQPFKQHDLVHSILLESQVLILEGLNLNGVELGWWELFCLPLLLPEAEASPARAILRRPIQVL</sequence>
<evidence type="ECO:0000256" key="6">
    <source>
        <dbReference type="ARBA" id="ARBA00022723"/>
    </source>
</evidence>
<dbReference type="EC" id="3.5.1.9" evidence="4"/>
<evidence type="ECO:0000256" key="3">
    <source>
        <dbReference type="ARBA" id="ARBA00011738"/>
    </source>
</evidence>
<dbReference type="STRING" id="1121409.SAMN02745124_04423"/>
<evidence type="ECO:0000256" key="5">
    <source>
        <dbReference type="ARBA" id="ARBA00014889"/>
    </source>
</evidence>
<evidence type="ECO:0000256" key="9">
    <source>
        <dbReference type="ARBA" id="ARBA00023079"/>
    </source>
</evidence>
<dbReference type="Proteomes" id="UP000184139">
    <property type="component" value="Unassembled WGS sequence"/>
</dbReference>
<dbReference type="EMBL" id="FQXS01000059">
    <property type="protein sequence ID" value="SHI15307.1"/>
    <property type="molecule type" value="Genomic_DNA"/>
</dbReference>
<gene>
    <name evidence="12" type="ORF">SAMN02745124_04423</name>
</gene>
<reference evidence="12 13" key="1">
    <citation type="submission" date="2016-11" db="EMBL/GenBank/DDBJ databases">
        <authorList>
            <person name="Jaros S."/>
            <person name="Januszkiewicz K."/>
            <person name="Wedrychowicz H."/>
        </authorList>
    </citation>
    <scope>NUCLEOTIDE SEQUENCE [LARGE SCALE GENOMIC DNA]</scope>
    <source>
        <strain evidence="12 13">DSM 9705</strain>
    </source>
</reference>
<dbReference type="SUPFAM" id="SSF102198">
    <property type="entry name" value="Putative cyclase"/>
    <property type="match status" value="1"/>
</dbReference>
<name>A0A1M5YT68_9BACT</name>
<keyword evidence="7" id="KW-0378">Hydrolase</keyword>
<evidence type="ECO:0000256" key="2">
    <source>
        <dbReference type="ARBA" id="ARBA00002204"/>
    </source>
</evidence>
<dbReference type="FunFam" id="3.50.30.50:FF:000001">
    <property type="entry name" value="Kynurenine formamidase"/>
    <property type="match status" value="1"/>
</dbReference>
<dbReference type="GO" id="GO:0019441">
    <property type="term" value="P:L-tryptophan catabolic process to kynurenine"/>
    <property type="evidence" value="ECO:0007669"/>
    <property type="project" value="InterPro"/>
</dbReference>
<proteinExistence type="predicted"/>
<dbReference type="InterPro" id="IPR007325">
    <property type="entry name" value="KFase/CYL"/>
</dbReference>
<protein>
    <recommendedName>
        <fullName evidence="5">Kynurenine formamidase</fullName>
        <ecNumber evidence="4">3.5.1.9</ecNumber>
    </recommendedName>
</protein>
<evidence type="ECO:0000256" key="11">
    <source>
        <dbReference type="ARBA" id="ARBA00060547"/>
    </source>
</evidence>
<dbReference type="PANTHER" id="PTHR31118:SF32">
    <property type="entry name" value="KYNURENINE FORMAMIDASE"/>
    <property type="match status" value="1"/>
</dbReference>
<dbReference type="GO" id="GO:0046872">
    <property type="term" value="F:metal ion binding"/>
    <property type="evidence" value="ECO:0007669"/>
    <property type="project" value="UniProtKB-KW"/>
</dbReference>
<dbReference type="AlphaFoldDB" id="A0A1M5YT68"/>
<keyword evidence="6" id="KW-0479">Metal-binding</keyword>
<evidence type="ECO:0000256" key="1">
    <source>
        <dbReference type="ARBA" id="ARBA00001947"/>
    </source>
</evidence>
<dbReference type="PANTHER" id="PTHR31118">
    <property type="entry name" value="CYCLASE-LIKE PROTEIN 2"/>
    <property type="match status" value="1"/>
</dbReference>
<keyword evidence="8" id="KW-0862">Zinc</keyword>
<comment type="subunit">
    <text evidence="3">Homodimer.</text>
</comment>
<dbReference type="Pfam" id="PF04199">
    <property type="entry name" value="Cyclase"/>
    <property type="match status" value="1"/>
</dbReference>
<accession>A0A1M5YT68</accession>
<keyword evidence="9" id="KW-0823">Tryptophan catabolism</keyword>
<comment type="pathway">
    <text evidence="11">Amino-acid degradation; L-tryptophan degradation via kynurenine pathway; L-kynurenine from L-tryptophan: step 2/2.</text>
</comment>
<organism evidence="12 13">
    <name type="scientific">Desulfofustis glycolicus DSM 9705</name>
    <dbReference type="NCBI Taxonomy" id="1121409"/>
    <lineage>
        <taxon>Bacteria</taxon>
        <taxon>Pseudomonadati</taxon>
        <taxon>Thermodesulfobacteriota</taxon>
        <taxon>Desulfobulbia</taxon>
        <taxon>Desulfobulbales</taxon>
        <taxon>Desulfocapsaceae</taxon>
        <taxon>Desulfofustis</taxon>
    </lineage>
</organism>
<dbReference type="GO" id="GO:0004061">
    <property type="term" value="F:arylformamidase activity"/>
    <property type="evidence" value="ECO:0007669"/>
    <property type="project" value="UniProtKB-EC"/>
</dbReference>
<dbReference type="InterPro" id="IPR037175">
    <property type="entry name" value="KFase_sf"/>
</dbReference>
<evidence type="ECO:0000256" key="7">
    <source>
        <dbReference type="ARBA" id="ARBA00022801"/>
    </source>
</evidence>
<evidence type="ECO:0000313" key="13">
    <source>
        <dbReference type="Proteomes" id="UP000184139"/>
    </source>
</evidence>
<evidence type="ECO:0000256" key="8">
    <source>
        <dbReference type="ARBA" id="ARBA00022833"/>
    </source>
</evidence>
<comment type="cofactor">
    <cofactor evidence="1">
        <name>Zn(2+)</name>
        <dbReference type="ChEBI" id="CHEBI:29105"/>
    </cofactor>
</comment>
<evidence type="ECO:0000256" key="10">
    <source>
        <dbReference type="ARBA" id="ARBA00048496"/>
    </source>
</evidence>
<comment type="function">
    <text evidence="2">Catalyzes the hydrolysis of N-formyl-L-kynurenine to L-kynurenine, the second step in the kynurenine pathway of tryptophan degradation.</text>
</comment>
<evidence type="ECO:0000313" key="12">
    <source>
        <dbReference type="EMBL" id="SHI15307.1"/>
    </source>
</evidence>
<keyword evidence="13" id="KW-1185">Reference proteome</keyword>